<proteinExistence type="predicted"/>
<protein>
    <submittedName>
        <fullName evidence="1">Uncharacterized protein</fullName>
    </submittedName>
</protein>
<gene>
    <name evidence="1" type="ORF">CEXT_780361</name>
</gene>
<name>A0AAV4TBF7_CAEEX</name>
<comment type="caution">
    <text evidence="1">The sequence shown here is derived from an EMBL/GenBank/DDBJ whole genome shotgun (WGS) entry which is preliminary data.</text>
</comment>
<reference evidence="1 2" key="1">
    <citation type="submission" date="2021-06" db="EMBL/GenBank/DDBJ databases">
        <title>Caerostris extrusa draft genome.</title>
        <authorList>
            <person name="Kono N."/>
            <person name="Arakawa K."/>
        </authorList>
    </citation>
    <scope>NUCLEOTIDE SEQUENCE [LARGE SCALE GENOMIC DNA]</scope>
</reference>
<dbReference type="AlphaFoldDB" id="A0AAV4TBF7"/>
<dbReference type="Proteomes" id="UP001054945">
    <property type="component" value="Unassembled WGS sequence"/>
</dbReference>
<accession>A0AAV4TBF7</accession>
<organism evidence="1 2">
    <name type="scientific">Caerostris extrusa</name>
    <name type="common">Bark spider</name>
    <name type="synonym">Caerostris bankana</name>
    <dbReference type="NCBI Taxonomy" id="172846"/>
    <lineage>
        <taxon>Eukaryota</taxon>
        <taxon>Metazoa</taxon>
        <taxon>Ecdysozoa</taxon>
        <taxon>Arthropoda</taxon>
        <taxon>Chelicerata</taxon>
        <taxon>Arachnida</taxon>
        <taxon>Araneae</taxon>
        <taxon>Araneomorphae</taxon>
        <taxon>Entelegynae</taxon>
        <taxon>Araneoidea</taxon>
        <taxon>Araneidae</taxon>
        <taxon>Caerostris</taxon>
    </lineage>
</organism>
<evidence type="ECO:0000313" key="2">
    <source>
        <dbReference type="Proteomes" id="UP001054945"/>
    </source>
</evidence>
<keyword evidence="2" id="KW-1185">Reference proteome</keyword>
<evidence type="ECO:0000313" key="1">
    <source>
        <dbReference type="EMBL" id="GIY42727.1"/>
    </source>
</evidence>
<dbReference type="EMBL" id="BPLR01010888">
    <property type="protein sequence ID" value="GIY42727.1"/>
    <property type="molecule type" value="Genomic_DNA"/>
</dbReference>
<sequence>MNDYCAISHLPIDVEDKPIAGQRGKCRVDNDMHPSRIAAPFPVTKSRRTRRLRFIPADVALNNVYKLTSSTTREVKDYQNSFSIYMCTKNNTHK</sequence>